<accession>A0A7W9WV35</accession>
<organism evidence="1 2">
    <name type="scientific">Paraburkholderia bannensis</name>
    <dbReference type="NCBI Taxonomy" id="765414"/>
    <lineage>
        <taxon>Bacteria</taxon>
        <taxon>Pseudomonadati</taxon>
        <taxon>Pseudomonadota</taxon>
        <taxon>Betaproteobacteria</taxon>
        <taxon>Burkholderiales</taxon>
        <taxon>Burkholderiaceae</taxon>
        <taxon>Paraburkholderia</taxon>
    </lineage>
</organism>
<dbReference type="EMBL" id="JACHBW010000038">
    <property type="protein sequence ID" value="MBB6107040.1"/>
    <property type="molecule type" value="Genomic_DNA"/>
</dbReference>
<protein>
    <submittedName>
        <fullName evidence="1">Uncharacterized protein</fullName>
    </submittedName>
</protein>
<dbReference type="Proteomes" id="UP000571554">
    <property type="component" value="Unassembled WGS sequence"/>
</dbReference>
<reference evidence="1 2" key="1">
    <citation type="submission" date="2020-08" db="EMBL/GenBank/DDBJ databases">
        <title>Above-ground endophytic microbial communities from plants in different locations in the United States.</title>
        <authorList>
            <person name="Frank C."/>
        </authorList>
    </citation>
    <scope>NUCLEOTIDE SEQUENCE [LARGE SCALE GENOMIC DNA]</scope>
    <source>
        <strain evidence="1 2">WP4_2_2</strain>
    </source>
</reference>
<gene>
    <name evidence="1" type="ORF">F4827_006920</name>
</gene>
<evidence type="ECO:0000313" key="2">
    <source>
        <dbReference type="Proteomes" id="UP000571554"/>
    </source>
</evidence>
<proteinExistence type="predicted"/>
<name>A0A7W9WV35_9BURK</name>
<sequence length="34" mass="4094">MLRSHRYDFVKQIEFERDELEILREMAALAGTPQ</sequence>
<dbReference type="AlphaFoldDB" id="A0A7W9WV35"/>
<keyword evidence="2" id="KW-1185">Reference proteome</keyword>
<comment type="caution">
    <text evidence="1">The sequence shown here is derived from an EMBL/GenBank/DDBJ whole genome shotgun (WGS) entry which is preliminary data.</text>
</comment>
<evidence type="ECO:0000313" key="1">
    <source>
        <dbReference type="EMBL" id="MBB6107040.1"/>
    </source>
</evidence>